<reference evidence="1" key="1">
    <citation type="submission" date="2021-03" db="EMBL/GenBank/DDBJ databases">
        <title>Actinotalea soli sp. nov., isolated from soil.</title>
        <authorList>
            <person name="Ping W."/>
            <person name="Zhang J."/>
        </authorList>
    </citation>
    <scope>NUCLEOTIDE SEQUENCE</scope>
    <source>
        <strain evidence="1">BY-33</strain>
    </source>
</reference>
<dbReference type="PANTHER" id="PTHR10151:SF120">
    <property type="entry name" value="BIS(5'-ADENOSYL)-TRIPHOSPHATASE"/>
    <property type="match status" value="1"/>
</dbReference>
<dbReference type="InterPro" id="IPR017850">
    <property type="entry name" value="Alkaline_phosphatase_core_sf"/>
</dbReference>
<dbReference type="Proteomes" id="UP000664209">
    <property type="component" value="Unassembled WGS sequence"/>
</dbReference>
<dbReference type="Pfam" id="PF01663">
    <property type="entry name" value="Phosphodiest"/>
    <property type="match status" value="1"/>
</dbReference>
<dbReference type="GO" id="GO:0016787">
    <property type="term" value="F:hydrolase activity"/>
    <property type="evidence" value="ECO:0007669"/>
    <property type="project" value="UniProtKB-ARBA"/>
</dbReference>
<comment type="caution">
    <text evidence="1">The sequence shown here is derived from an EMBL/GenBank/DDBJ whole genome shotgun (WGS) entry which is preliminary data.</text>
</comment>
<dbReference type="SUPFAM" id="SSF53649">
    <property type="entry name" value="Alkaline phosphatase-like"/>
    <property type="match status" value="1"/>
</dbReference>
<organism evidence="1 2">
    <name type="scientific">Actinotalea soli</name>
    <dbReference type="NCBI Taxonomy" id="2819234"/>
    <lineage>
        <taxon>Bacteria</taxon>
        <taxon>Bacillati</taxon>
        <taxon>Actinomycetota</taxon>
        <taxon>Actinomycetes</taxon>
        <taxon>Micrococcales</taxon>
        <taxon>Cellulomonadaceae</taxon>
        <taxon>Actinotalea</taxon>
    </lineage>
</organism>
<dbReference type="RefSeq" id="WP_208054198.1">
    <property type="nucleotide sequence ID" value="NZ_JAGEMK010000001.1"/>
</dbReference>
<name>A0A939RS92_9CELL</name>
<gene>
    <name evidence="1" type="ORF">J4G33_01960</name>
</gene>
<evidence type="ECO:0000313" key="1">
    <source>
        <dbReference type="EMBL" id="MBO1750562.1"/>
    </source>
</evidence>
<protein>
    <submittedName>
        <fullName evidence="1">Alkaline phosphatase family protein</fullName>
    </submittedName>
</protein>
<keyword evidence="2" id="KW-1185">Reference proteome</keyword>
<dbReference type="PANTHER" id="PTHR10151">
    <property type="entry name" value="ECTONUCLEOTIDE PYROPHOSPHATASE/PHOSPHODIESTERASE"/>
    <property type="match status" value="1"/>
</dbReference>
<sequence>MTSAYDLAGAFDAAGLLAPDYGGLCLDGVLPAAAAAVGSQDEHHEAARVRLGVPRASRVCVVLVDGLGHAMLSERRGHAPFLRGRLDDARVLTAGFPSTTATSMGLFGTGCAAGRTGLVGYSVRNPDTGGLANLVAWEGAGPAESWQREPSLFAQLAASGVEVTSVGPGRFAGSGLTEAALRGARFVAAEPLADRVDATLHELTAPGLVYLYWGEVDKVGHHEGWQSRAWADELTAADRELARLARSVPRDTLILITADHGMVDVDRRALVDVATTPALAAGVEVVAGEPRATHVHTRPGAGPEVVDRWRTTLGGAAVVATRDEAIASGWFGPVAEHVRPMIGDLVVAATGVAGIVDSRTQTPRSIALRGMHGSFTPGEMQVPLVVVA</sequence>
<dbReference type="Gene3D" id="3.40.720.10">
    <property type="entry name" value="Alkaline Phosphatase, subunit A"/>
    <property type="match status" value="1"/>
</dbReference>
<accession>A0A939RS92</accession>
<proteinExistence type="predicted"/>
<evidence type="ECO:0000313" key="2">
    <source>
        <dbReference type="Proteomes" id="UP000664209"/>
    </source>
</evidence>
<dbReference type="EMBL" id="JAGEMK010000001">
    <property type="protein sequence ID" value="MBO1750562.1"/>
    <property type="molecule type" value="Genomic_DNA"/>
</dbReference>
<dbReference type="InterPro" id="IPR002591">
    <property type="entry name" value="Phosphodiest/P_Trfase"/>
</dbReference>
<dbReference type="AlphaFoldDB" id="A0A939RS92"/>